<feature type="compositionally biased region" description="Low complexity" evidence="1">
    <location>
        <begin position="945"/>
        <end position="966"/>
    </location>
</feature>
<dbReference type="GeneID" id="8237348"/>
<dbReference type="Proteomes" id="UP000009046">
    <property type="component" value="Unassembled WGS sequence"/>
</dbReference>
<dbReference type="EMBL" id="AAZO01002400">
    <property type="status" value="NOT_ANNOTATED_CDS"/>
    <property type="molecule type" value="Genomic_DNA"/>
</dbReference>
<feature type="region of interest" description="Disordered" evidence="1">
    <location>
        <begin position="1095"/>
        <end position="1218"/>
    </location>
</feature>
<name>E0VHF0_PEDHC</name>
<feature type="compositionally biased region" description="Basic and acidic residues" evidence="1">
    <location>
        <begin position="1758"/>
        <end position="1768"/>
    </location>
</feature>
<dbReference type="EnsemblMetazoa" id="PHUM207450-RA">
    <property type="protein sequence ID" value="PHUM207450-PA"/>
    <property type="gene ID" value="PHUM207450"/>
</dbReference>
<keyword evidence="2" id="KW-0472">Membrane</keyword>
<evidence type="ECO:0000313" key="4">
    <source>
        <dbReference type="EnsemblMetazoa" id="PHUM207450-PA"/>
    </source>
</evidence>
<keyword evidence="5" id="KW-1185">Reference proteome</keyword>
<dbReference type="RefSeq" id="XP_002425544.1">
    <property type="nucleotide sequence ID" value="XM_002425499.1"/>
</dbReference>
<feature type="compositionally biased region" description="Pro residues" evidence="1">
    <location>
        <begin position="355"/>
        <end position="382"/>
    </location>
</feature>
<dbReference type="VEuPathDB" id="VectorBase:PHUM207450"/>
<evidence type="ECO:0000256" key="1">
    <source>
        <dbReference type="SAM" id="MobiDB-lite"/>
    </source>
</evidence>
<feature type="compositionally biased region" description="Basic and acidic residues" evidence="1">
    <location>
        <begin position="1630"/>
        <end position="1640"/>
    </location>
</feature>
<dbReference type="KEGG" id="phu:Phum_PHUM207450"/>
<feature type="region of interest" description="Disordered" evidence="1">
    <location>
        <begin position="945"/>
        <end position="992"/>
    </location>
</feature>
<feature type="region of interest" description="Disordered" evidence="1">
    <location>
        <begin position="1600"/>
        <end position="1640"/>
    </location>
</feature>
<protein>
    <submittedName>
        <fullName evidence="3 4">Uncharacterized protein</fullName>
    </submittedName>
</protein>
<reference evidence="3" key="1">
    <citation type="submission" date="2007-04" db="EMBL/GenBank/DDBJ databases">
        <title>Annotation of Pediculus humanus corporis strain USDA.</title>
        <authorList>
            <person name="Kirkness E."/>
            <person name="Hannick L."/>
            <person name="Hass B."/>
            <person name="Bruggner R."/>
            <person name="Lawson D."/>
            <person name="Bidwell S."/>
            <person name="Joardar V."/>
            <person name="Caler E."/>
            <person name="Walenz B."/>
            <person name="Inman J."/>
            <person name="Schobel S."/>
            <person name="Galinsky K."/>
            <person name="Amedeo P."/>
            <person name="Strausberg R."/>
        </authorList>
    </citation>
    <scope>NUCLEOTIDE SEQUENCE</scope>
    <source>
        <strain evidence="3">USDA</strain>
    </source>
</reference>
<reference evidence="3" key="2">
    <citation type="submission" date="2007-04" db="EMBL/GenBank/DDBJ databases">
        <title>The genome of the human body louse.</title>
        <authorList>
            <consortium name="The Human Body Louse Genome Consortium"/>
            <person name="Kirkness E."/>
            <person name="Walenz B."/>
            <person name="Hass B."/>
            <person name="Bruggner R."/>
            <person name="Strausberg R."/>
        </authorList>
    </citation>
    <scope>NUCLEOTIDE SEQUENCE</scope>
    <source>
        <strain evidence="3">USDA</strain>
    </source>
</reference>
<feature type="compositionally biased region" description="Low complexity" evidence="1">
    <location>
        <begin position="1116"/>
        <end position="1140"/>
    </location>
</feature>
<proteinExistence type="predicted"/>
<feature type="compositionally biased region" description="Basic and acidic residues" evidence="1">
    <location>
        <begin position="1919"/>
        <end position="1940"/>
    </location>
</feature>
<gene>
    <name evidence="4" type="primary">8237348</name>
    <name evidence="3" type="ORF">Phum_PHUM207450</name>
</gene>
<dbReference type="OMA" id="HYSGNQF"/>
<feature type="compositionally biased region" description="Polar residues" evidence="1">
    <location>
        <begin position="1605"/>
        <end position="1624"/>
    </location>
</feature>
<feature type="compositionally biased region" description="Acidic residues" evidence="1">
    <location>
        <begin position="1792"/>
        <end position="1808"/>
    </location>
</feature>
<dbReference type="InParanoid" id="E0VHF0"/>
<reference evidence="4" key="3">
    <citation type="submission" date="2021-02" db="UniProtKB">
        <authorList>
            <consortium name="EnsemblMetazoa"/>
        </authorList>
    </citation>
    <scope>IDENTIFICATION</scope>
    <source>
        <strain evidence="4">USDA</strain>
    </source>
</reference>
<dbReference type="CTD" id="8237348"/>
<evidence type="ECO:0000313" key="3">
    <source>
        <dbReference type="EMBL" id="EEB12806.1"/>
    </source>
</evidence>
<evidence type="ECO:0000256" key="2">
    <source>
        <dbReference type="SAM" id="Phobius"/>
    </source>
</evidence>
<feature type="compositionally biased region" description="Low complexity" evidence="1">
    <location>
        <begin position="1736"/>
        <end position="1746"/>
    </location>
</feature>
<accession>E0VHF0</accession>
<feature type="transmembrane region" description="Helical" evidence="2">
    <location>
        <begin position="1696"/>
        <end position="1721"/>
    </location>
</feature>
<feature type="region of interest" description="Disordered" evidence="1">
    <location>
        <begin position="340"/>
        <end position="419"/>
    </location>
</feature>
<feature type="compositionally biased region" description="Low complexity" evidence="1">
    <location>
        <begin position="340"/>
        <end position="354"/>
    </location>
</feature>
<feature type="region of interest" description="Disordered" evidence="1">
    <location>
        <begin position="743"/>
        <end position="767"/>
    </location>
</feature>
<organism>
    <name type="scientific">Pediculus humanus subsp. corporis</name>
    <name type="common">Body louse</name>
    <dbReference type="NCBI Taxonomy" id="121224"/>
    <lineage>
        <taxon>Eukaryota</taxon>
        <taxon>Metazoa</taxon>
        <taxon>Ecdysozoa</taxon>
        <taxon>Arthropoda</taxon>
        <taxon>Hexapoda</taxon>
        <taxon>Insecta</taxon>
        <taxon>Pterygota</taxon>
        <taxon>Neoptera</taxon>
        <taxon>Paraneoptera</taxon>
        <taxon>Psocodea</taxon>
        <taxon>Troctomorpha</taxon>
        <taxon>Phthiraptera</taxon>
        <taxon>Anoplura</taxon>
        <taxon>Pediculidae</taxon>
        <taxon>Pediculus</taxon>
    </lineage>
</organism>
<feature type="compositionally biased region" description="Basic and acidic residues" evidence="1">
    <location>
        <begin position="1206"/>
        <end position="1215"/>
    </location>
</feature>
<feature type="compositionally biased region" description="Pro residues" evidence="1">
    <location>
        <begin position="404"/>
        <end position="417"/>
    </location>
</feature>
<feature type="compositionally biased region" description="Basic and acidic residues" evidence="1">
    <location>
        <begin position="1855"/>
        <end position="1872"/>
    </location>
</feature>
<sequence length="2122" mass="239611">MRRRSNRESCTPRKCWRSAPLLCIPYIRRGQDELIKYIIKNLQQMLGKPFPQKGDIFEKTKFKPQMKKSEDPTCDDVIPDIDCSASSPSACTTPSPNASFPRSLYPSTCPQIPQSSSSQTYSHICSLSSSSSGYSKPSAKSYQPPCVPLYPKSNNQPACSPSYPKPDVSPCPSPFTRALPPLPGSPPNPKQPGQTHCSSPHPKNFQISCPKMCAKPCAPPCVPCMPTCLPPCPTPCSPPCSPCYSPFAYPLPCPPFCIAPCPTPCSTPCPTPCQTPCPPPCPPPYQPSYSPPIATSRIYPYSPISPSPGPSLFPSPGAPLCSPFSASSFPPYSSSPNPLLSRPPCSPLSPCSSQSPPPGSPSPPPGSPSPPPGSPSPPPGSPSSPLGSPSPRAFNLFPNRPNHNPSPSPLPSHPPSPFCSYTTSNPNSYSTPYPFSLSTPHSTSYLGPNSDSCSTPYPTSFTTPHQSPYSISTPSECSTSQYFVESDKFRNAPTTTSCDNNDNPSENVMSTKKITVKSTNFSPIPFYHTPPFPIHDSLLSTAANAHTTELSNSAQESFSTTPKTLALTFPPIKKIASYIDSCSKCSLTGLLYASTSPKTIFSKINDKSTMGFMFSSKYLKSRILPDKPSQDSSSNTNNNNNNNRFCSKCLSENTMPNAKQKIKNSLLLNQPLKNLMSTNVDLSRKSFVAPIKKPEIEDEKFADKLITTEKATQNLLHFEKPETKKRTPATLELKTTDSFINSLLRSSSSPNENNLNNNNNNEINNENSKTNSIIGQISKPNGILLGKETKDFPLTNSRQTNIENPENKFSNFLDYEKFLTPSNYLSPTEKSPFKESKTNAYMNNYNNINKMFQNSFFDYGERKKFQKKKNFKPKDKFKYNNLIDIGDNNFPDWNNLRNIPYPKVRGYSKHLFPLAFENRPTNDFELYNNKYPLGKAKNQYFHPINNPLMNNIDNNNNNNNNNNNHNYDSKNRRRKRSLNFPEDENNDNKLGKRIKKRSLRNIFRKYKKTTPATHLLISDLADFLTVKTPYFTATTENSKTETGNEPDADAAPVNATDSSLVTPTSSTEYAAATELIGKPSEASFNKVKTEVKLQKKLKSNGVQAKKRSSGTKKNVKNNSTNSTGKEETNNSTSVSYNNTSAVKNKNQTEKMDDIDDDLTLPDTNETKKIINPKHVVSNNNTNNYNNKTEKKTTAKAIHQLKRNSTKKHEKEPDKYDDVEEDLQIPTTLKSASIAKPSKRLSNKPVPKVYKKVYPDSISNSITEKISNQQQWTTNSDVKLQLLALCEGYLEVVKLARGKNPTVEEDLDPYLSKYCENVISQSFNSPDTPKNKNSPVNILKNMMSVKSRTVSTNHKKFHDGFETSKFKKNQHHYADDNKINNNELNSSVDYYMKSNEKLNGNSLKNSDVVNFKNIHDDVKSYEGKDNRNKNRKKDNSELYTKGMPKEQVDLLNALRKEKTALLSWLFDNKENDYTPQKVKISVNGCKDGNSSTSSPRNFLSGTIEFKGNKQLLQNIPGMSSIKSKSNYPIYASLYGYDRGGEVRTLNVFWRKINEKTHEATVFKNVSVLALLLTSTVSPNIHREKMNFDEGNFNDNEEMLKSKDQNKNGFGTSHKSTETTNFSSTSKHYKIDKKNNKSQTERYEFKPDLPSMIGSSNNTPGKNMVNATTQAYTKIPKIPSAEDAKQKIQKYRIEFLNYAVYIVPIVFITIFFLCCACCMFLLWKYKKHRKKIKKHPNSENNSDGSESEQFNSKKRRKKPKIPDSDEERSKNAGGKKRRNLWSMIKSRGNRQNFDENEDDNIIRSEDDESSEDKPKKAKRKNVETLDSDEVNFEETTGKKKRKNLWNVIKSSSTKQNSENDDKDLNDQSLKEKKFFKILKRKKKEGKESQNNSQEYEQQRSKSLTTTQKEDNNKSKSFTNKPVDENEIEKSPSIKNDDDQSEAADRKEIIALLDELKKMEIQQLEEKKKESSVVIQYLAHDPNKSFAFRPEEFCRLPGFDKKSRDIQRNCTYCDKRYSMPYDDIQGALNNYNYCDDTSEHQKLLPCDCERYLDKKKDFIHRKNYGFKKPRKKNDFDMEERVLNSFNSSYSPRYKTTFASETETLRHESVRKKKVQLKESGVLCRL</sequence>
<keyword evidence="2" id="KW-0812">Transmembrane</keyword>
<evidence type="ECO:0000313" key="5">
    <source>
        <dbReference type="Proteomes" id="UP000009046"/>
    </source>
</evidence>
<dbReference type="EMBL" id="DS235169">
    <property type="protein sequence ID" value="EEB12806.1"/>
    <property type="molecule type" value="Genomic_DNA"/>
</dbReference>
<keyword evidence="2" id="KW-1133">Transmembrane helix</keyword>
<feature type="region of interest" description="Disordered" evidence="1">
    <location>
        <begin position="1731"/>
        <end position="1940"/>
    </location>
</feature>
<dbReference type="eggNOG" id="KOG3656">
    <property type="taxonomic scope" value="Eukaryota"/>
</dbReference>
<dbReference type="HOGENOM" id="CLU_232116_0_0_1"/>
<dbReference type="STRING" id="121224.E0VHF0"/>
<feature type="compositionally biased region" description="Basic residues" evidence="1">
    <location>
        <begin position="1095"/>
        <end position="1115"/>
    </location>
</feature>
<feature type="region of interest" description="Disordered" evidence="1">
    <location>
        <begin position="1035"/>
        <end position="1063"/>
    </location>
</feature>